<evidence type="ECO:0000259" key="1">
    <source>
        <dbReference type="SMART" id="SM00156"/>
    </source>
</evidence>
<evidence type="ECO:0000313" key="2">
    <source>
        <dbReference type="EMBL" id="HGT82194.1"/>
    </source>
</evidence>
<dbReference type="InterPro" id="IPR006186">
    <property type="entry name" value="Ser/Thr-sp_prot-phosphatase"/>
</dbReference>
<dbReference type="PANTHER" id="PTHR11668">
    <property type="entry name" value="SERINE/THREONINE PROTEIN PHOSPHATASE"/>
    <property type="match status" value="1"/>
</dbReference>
<dbReference type="InterPro" id="IPR004843">
    <property type="entry name" value="Calcineurin-like_PHP"/>
</dbReference>
<dbReference type="SUPFAM" id="SSF56300">
    <property type="entry name" value="Metallo-dependent phosphatases"/>
    <property type="match status" value="1"/>
</dbReference>
<dbReference type="PANTHER" id="PTHR11668:SF496">
    <property type="entry name" value="SERINE_THREONINE-PROTEIN PHOSPHATASE"/>
    <property type="match status" value="1"/>
</dbReference>
<proteinExistence type="predicted"/>
<comment type="caution">
    <text evidence="2">The sequence shown here is derived from an EMBL/GenBank/DDBJ whole genome shotgun (WGS) entry which is preliminary data.</text>
</comment>
<dbReference type="CDD" id="cd00144">
    <property type="entry name" value="MPP_PPP_family"/>
    <property type="match status" value="1"/>
</dbReference>
<dbReference type="EMBL" id="DSYZ01000013">
    <property type="protein sequence ID" value="HGT82194.1"/>
    <property type="molecule type" value="Genomic_DNA"/>
</dbReference>
<organism evidence="2">
    <name type="scientific">Archaeoglobus fulgidus</name>
    <dbReference type="NCBI Taxonomy" id="2234"/>
    <lineage>
        <taxon>Archaea</taxon>
        <taxon>Methanobacteriati</taxon>
        <taxon>Methanobacteriota</taxon>
        <taxon>Archaeoglobi</taxon>
        <taxon>Archaeoglobales</taxon>
        <taxon>Archaeoglobaceae</taxon>
        <taxon>Archaeoglobus</taxon>
    </lineage>
</organism>
<dbReference type="InterPro" id="IPR050341">
    <property type="entry name" value="PP1_catalytic_subunit"/>
</dbReference>
<gene>
    <name evidence="2" type="ORF">ENT52_00450</name>
</gene>
<dbReference type="Pfam" id="PF00149">
    <property type="entry name" value="Metallophos"/>
    <property type="match status" value="1"/>
</dbReference>
<sequence length="258" mass="29867">MDLLEMIDEAKSLMGEKMLEIEEKVCTIIGDVHADIETLEIIEREIEGKAIFLGDYADRGDYPVEVYGKVLSMFLEGKAFLLRGNHESEDVYPHELPFQLSAYENGEEIYEALRNLWERIPVSAILNNEIFMVHGGVPCVEVSKKLLRNPDEETSLQMMWNDPWEKEECGENYRRGFMFFFGKKVTRRFLDNLGLRIVVRSHEPYKVLKVEQNGMVVTIGSCANPYGLANFAILKFEAEKSFKDGYDFVRKFGYEFNI</sequence>
<dbReference type="GO" id="GO:0004722">
    <property type="term" value="F:protein serine/threonine phosphatase activity"/>
    <property type="evidence" value="ECO:0007669"/>
    <property type="project" value="TreeGrafter"/>
</dbReference>
<dbReference type="PRINTS" id="PR00114">
    <property type="entry name" value="STPHPHTASE"/>
</dbReference>
<accession>A0A7J3M1R5</accession>
<dbReference type="SMART" id="SM00156">
    <property type="entry name" value="PP2Ac"/>
    <property type="match status" value="1"/>
</dbReference>
<dbReference type="AlphaFoldDB" id="A0A7J3M1R5"/>
<dbReference type="InterPro" id="IPR029052">
    <property type="entry name" value="Metallo-depent_PP-like"/>
</dbReference>
<dbReference type="Gene3D" id="3.60.21.10">
    <property type="match status" value="1"/>
</dbReference>
<name>A0A7J3M1R5_ARCFL</name>
<protein>
    <submittedName>
        <fullName evidence="2">Serine/threonine protein phosphatase</fullName>
    </submittedName>
</protein>
<feature type="domain" description="Serine/threonine specific protein phosphatases" evidence="1">
    <location>
        <begin position="1"/>
        <end position="243"/>
    </location>
</feature>
<dbReference type="GO" id="GO:0005737">
    <property type="term" value="C:cytoplasm"/>
    <property type="evidence" value="ECO:0007669"/>
    <property type="project" value="TreeGrafter"/>
</dbReference>
<reference evidence="2" key="1">
    <citation type="journal article" date="2020" name="mSystems">
        <title>Genome- and Community-Level Interaction Insights into Carbon Utilization and Element Cycling Functions of Hydrothermarchaeota in Hydrothermal Sediment.</title>
        <authorList>
            <person name="Zhou Z."/>
            <person name="Liu Y."/>
            <person name="Xu W."/>
            <person name="Pan J."/>
            <person name="Luo Z.H."/>
            <person name="Li M."/>
        </authorList>
    </citation>
    <scope>NUCLEOTIDE SEQUENCE [LARGE SCALE GENOMIC DNA]</scope>
    <source>
        <strain evidence="2">SpSt-587</strain>
    </source>
</reference>